<gene>
    <name evidence="1" type="ORF">LTR62_006435</name>
</gene>
<accession>A0AAN7TC41</accession>
<dbReference type="Gene3D" id="2.60.120.330">
    <property type="entry name" value="B-lactam Antibiotic, Isopenicillin N Synthase, Chain"/>
    <property type="match status" value="1"/>
</dbReference>
<proteinExistence type="predicted"/>
<dbReference type="EMBL" id="JAVRRL010000056">
    <property type="protein sequence ID" value="KAK5109946.1"/>
    <property type="molecule type" value="Genomic_DNA"/>
</dbReference>
<evidence type="ECO:0000313" key="2">
    <source>
        <dbReference type="Proteomes" id="UP001310890"/>
    </source>
</evidence>
<dbReference type="PANTHER" id="PTHR30613">
    <property type="entry name" value="UNCHARACTERIZED PROTEIN YBIU-RELATED"/>
    <property type="match status" value="1"/>
</dbReference>
<evidence type="ECO:0008006" key="3">
    <source>
        <dbReference type="Google" id="ProtNLM"/>
    </source>
</evidence>
<dbReference type="PANTHER" id="PTHR30613:SF1">
    <property type="entry name" value="DUF1479 DOMAIN PROTEIN (AFU_ORTHOLOGUE AFUA_5G09280)"/>
    <property type="match status" value="1"/>
</dbReference>
<dbReference type="InterPro" id="IPR027443">
    <property type="entry name" value="IPNS-like_sf"/>
</dbReference>
<reference evidence="1" key="1">
    <citation type="submission" date="2023-08" db="EMBL/GenBank/DDBJ databases">
        <title>Black Yeasts Isolated from many extreme environments.</title>
        <authorList>
            <person name="Coleine C."/>
            <person name="Stajich J.E."/>
            <person name="Selbmann L."/>
        </authorList>
    </citation>
    <scope>NUCLEOTIDE SEQUENCE</scope>
    <source>
        <strain evidence="1">CCFEE 5401</strain>
    </source>
</reference>
<dbReference type="AlphaFoldDB" id="A0AAN7TC41"/>
<dbReference type="Proteomes" id="UP001310890">
    <property type="component" value="Unassembled WGS sequence"/>
</dbReference>
<name>A0AAN7TC41_9PEZI</name>
<sequence>MVSRLPSEIRALFSTGRRTLATSSKYSVAAAPLQKKEGDISDAFASLSGLTFKPLEPRFGDLKRRLVGGNEEALHHSWNRLLESLREEIPLIAELGPKIIPQIDFSDLHNASPEFRAEHKKRGVAVIRNVVPRQEALDMKQELRDYIAANPQTKAFPQDNPQVYELYWSPSQIKARSHPNLIQAQRFLMEFWHSKDPDALVSSSHPLIYADRLRMRLPGDAKFALGPHVDGGSCERWEEDGYGRGGVYDAIWKGKWEDFDPWESSCRLPVVSDLYHGVGACSMFRMFQGWLSLSETGPYEGTLLVNPLLSRATAYFLLRPFFTPKRQASDPSTESFDRSFLAPNNWELESEPSSWLHGATPGHGQELQATLHPHLDLPSSMVHIPNVKPGDYVSWHCDTIHAVDKVHAGKSDSSVMYIPSCPLTVQNASFVARQRHAFLQGLPSPDFGGGIGESQHVGRPSAKDVELVDPEDGSRAFGLKAWESEAAGLTAGQREVMDRANKIWGFYA</sequence>
<protein>
    <recommendedName>
        <fullName evidence="3">DUF1479-domain-containing protein</fullName>
    </recommendedName>
</protein>
<dbReference type="Pfam" id="PF07350">
    <property type="entry name" value="Gig2-like"/>
    <property type="match status" value="1"/>
</dbReference>
<dbReference type="InterPro" id="IPR010856">
    <property type="entry name" value="Gig2-like"/>
</dbReference>
<comment type="caution">
    <text evidence="1">The sequence shown here is derived from an EMBL/GenBank/DDBJ whole genome shotgun (WGS) entry which is preliminary data.</text>
</comment>
<dbReference type="SUPFAM" id="SSF51197">
    <property type="entry name" value="Clavaminate synthase-like"/>
    <property type="match status" value="1"/>
</dbReference>
<organism evidence="1 2">
    <name type="scientific">Meristemomyces frigidus</name>
    <dbReference type="NCBI Taxonomy" id="1508187"/>
    <lineage>
        <taxon>Eukaryota</taxon>
        <taxon>Fungi</taxon>
        <taxon>Dikarya</taxon>
        <taxon>Ascomycota</taxon>
        <taxon>Pezizomycotina</taxon>
        <taxon>Dothideomycetes</taxon>
        <taxon>Dothideomycetidae</taxon>
        <taxon>Mycosphaerellales</taxon>
        <taxon>Teratosphaeriaceae</taxon>
        <taxon>Meristemomyces</taxon>
    </lineage>
</organism>
<evidence type="ECO:0000313" key="1">
    <source>
        <dbReference type="EMBL" id="KAK5109946.1"/>
    </source>
</evidence>